<evidence type="ECO:0000313" key="3">
    <source>
        <dbReference type="EMBL" id="SPX61965.1"/>
    </source>
</evidence>
<dbReference type="EMBL" id="UASS01000032">
    <property type="protein sequence ID" value="SPX61965.1"/>
    <property type="molecule type" value="Genomic_DNA"/>
</dbReference>
<evidence type="ECO:0000313" key="6">
    <source>
        <dbReference type="Proteomes" id="UP000251942"/>
    </source>
</evidence>
<dbReference type="GO" id="GO:0005737">
    <property type="term" value="C:cytoplasm"/>
    <property type="evidence" value="ECO:0007669"/>
    <property type="project" value="TreeGrafter"/>
</dbReference>
<dbReference type="InterPro" id="IPR000198">
    <property type="entry name" value="RhoGAP_dom"/>
</dbReference>
<dbReference type="GO" id="GO:0007264">
    <property type="term" value="P:small GTPase-mediated signal transduction"/>
    <property type="evidence" value="ECO:0007669"/>
    <property type="project" value="TreeGrafter"/>
</dbReference>
<dbReference type="OrthoDB" id="5654249at2"/>
<dbReference type="Proteomes" id="UP000054698">
    <property type="component" value="Unassembled WGS sequence"/>
</dbReference>
<dbReference type="STRING" id="453.Lfee_3257"/>
<gene>
    <name evidence="2" type="ORF">Lfee_3257</name>
    <name evidence="3" type="ORF">NCTC12022_02722</name>
    <name evidence="4" type="ORF">NCTC12022_02736</name>
</gene>
<evidence type="ECO:0000313" key="5">
    <source>
        <dbReference type="Proteomes" id="UP000054698"/>
    </source>
</evidence>
<reference evidence="2 5" key="1">
    <citation type="submission" date="2015-11" db="EMBL/GenBank/DDBJ databases">
        <title>Genomic analysis of 38 Legionella species identifies large and diverse effector repertoires.</title>
        <authorList>
            <person name="Burstein D."/>
            <person name="Amaro F."/>
            <person name="Zusman T."/>
            <person name="Lifshitz Z."/>
            <person name="Cohen O."/>
            <person name="Gilbert J.A."/>
            <person name="Pupko T."/>
            <person name="Shuman H.A."/>
            <person name="Segal G."/>
        </authorList>
    </citation>
    <scope>NUCLEOTIDE SEQUENCE [LARGE SCALE GENOMIC DNA]</scope>
    <source>
        <strain evidence="2 5">WO-44C</strain>
    </source>
</reference>
<dbReference type="PANTHER" id="PTHR45808">
    <property type="entry name" value="RHO GTPASE-ACTIVATING PROTEIN 68F"/>
    <property type="match status" value="1"/>
</dbReference>
<protein>
    <submittedName>
        <fullName evidence="2 3">RhoGAP domain</fullName>
    </submittedName>
</protein>
<dbReference type="SUPFAM" id="SSF48350">
    <property type="entry name" value="GTPase activation domain, GAP"/>
    <property type="match status" value="1"/>
</dbReference>
<dbReference type="GO" id="GO:0005096">
    <property type="term" value="F:GTPase activator activity"/>
    <property type="evidence" value="ECO:0007669"/>
    <property type="project" value="TreeGrafter"/>
</dbReference>
<dbReference type="AlphaFoldDB" id="A0A0W0TEJ0"/>
<dbReference type="InterPro" id="IPR008936">
    <property type="entry name" value="Rho_GTPase_activation_prot"/>
</dbReference>
<name>A0A0W0TEJ0_9GAMM</name>
<evidence type="ECO:0000313" key="4">
    <source>
        <dbReference type="EMBL" id="SPX61979.1"/>
    </source>
</evidence>
<organism evidence="2 5">
    <name type="scientific">Legionella feeleii</name>
    <dbReference type="NCBI Taxonomy" id="453"/>
    <lineage>
        <taxon>Bacteria</taxon>
        <taxon>Pseudomonadati</taxon>
        <taxon>Pseudomonadota</taxon>
        <taxon>Gammaproteobacteria</taxon>
        <taxon>Legionellales</taxon>
        <taxon>Legionellaceae</taxon>
        <taxon>Legionella</taxon>
    </lineage>
</organism>
<dbReference type="PATRIC" id="fig|453.4.peg.3555"/>
<feature type="domain" description="Rho-GAP" evidence="1">
    <location>
        <begin position="118"/>
        <end position="307"/>
    </location>
</feature>
<accession>A0A0W0TEJ0</accession>
<dbReference type="PROSITE" id="PS50238">
    <property type="entry name" value="RHOGAP"/>
    <property type="match status" value="1"/>
</dbReference>
<keyword evidence="5" id="KW-1185">Reference proteome</keyword>
<dbReference type="RefSeq" id="WP_058448074.1">
    <property type="nucleotide sequence ID" value="NZ_CAAAHT010000095.1"/>
</dbReference>
<evidence type="ECO:0000259" key="1">
    <source>
        <dbReference type="PROSITE" id="PS50238"/>
    </source>
</evidence>
<proteinExistence type="predicted"/>
<dbReference type="Gene3D" id="1.10.555.10">
    <property type="entry name" value="Rho GTPase activation protein"/>
    <property type="match status" value="1"/>
</dbReference>
<sequence>MSQGRNKKNLNVRTSLIQEKLKIRYENLASVIQDAKRGSLSLEELKNLKSELESSVKLSDSLVVQVAECHPASGKYKQALPKGYQLDITAVDKAISRAQSPQSQAQQLSENSIGTGIKPIKKATQEKVSNFQFAALELIKLIDKSLAINAPEGIFRQAANTELLQKKMSEIQQGKIEFGDMNQIERADLLKHVLRKLRADEGPIFTKQQFEQGKSLLEAWNESLPYNSKVAYFLLKLMNKVCQKPETKMNASNLAVVIAPCLFPELPPAPKKISSQESLELIKKHSADLGKKNILVAELITNAHLLKKPEMPTIISATDKKIGFFKPRSSTLNVSNPNMGSSHVQADFFRAAGADENISINGISLKLLSNQFNEFKTESDVLDFFEKIILKDFTGTEAEKKNASSYLRKTFHQGGLLYPVTSALATQLKDRQGNDVTIMGRSREFKISIETTSSGFRIQEYCNVKKLIPALGSRLSKYIEEDQPYIYSEGGLIKAEATIEIDFSKDSSHPSLIVESNHMEILHNGLKDALADYRSLGQMIVDFFKNIFGKNAVKDISSLASFAITEDSEDSNANKMMP</sequence>
<reference evidence="3 6" key="2">
    <citation type="submission" date="2018-06" db="EMBL/GenBank/DDBJ databases">
        <authorList>
            <consortium name="Pathogen Informatics"/>
            <person name="Doyle S."/>
        </authorList>
    </citation>
    <scope>NUCLEOTIDE SEQUENCE [LARGE SCALE GENOMIC DNA]</scope>
    <source>
        <strain evidence="3 6">NCTC12022</strain>
    </source>
</reference>
<dbReference type="CDD" id="cd00159">
    <property type="entry name" value="RhoGAP"/>
    <property type="match status" value="1"/>
</dbReference>
<dbReference type="Proteomes" id="UP000251942">
    <property type="component" value="Unassembled WGS sequence"/>
</dbReference>
<dbReference type="PANTHER" id="PTHR45808:SF2">
    <property type="entry name" value="RHO GTPASE-ACTIVATING PROTEIN 68F"/>
    <property type="match status" value="1"/>
</dbReference>
<dbReference type="SMART" id="SM00324">
    <property type="entry name" value="RhoGAP"/>
    <property type="match status" value="1"/>
</dbReference>
<dbReference type="Pfam" id="PF00620">
    <property type="entry name" value="RhoGAP"/>
    <property type="match status" value="1"/>
</dbReference>
<dbReference type="EMBL" id="LNYB01000090">
    <property type="protein sequence ID" value="KTC94020.1"/>
    <property type="molecule type" value="Genomic_DNA"/>
</dbReference>
<dbReference type="EMBL" id="UASS01000032">
    <property type="protein sequence ID" value="SPX61979.1"/>
    <property type="molecule type" value="Genomic_DNA"/>
</dbReference>
<evidence type="ECO:0000313" key="2">
    <source>
        <dbReference type="EMBL" id="KTC94020.1"/>
    </source>
</evidence>